<keyword evidence="4" id="KW-0175">Coiled coil</keyword>
<reference evidence="10 11" key="1">
    <citation type="submission" date="2024-02" db="EMBL/GenBank/DDBJ databases">
        <authorList>
            <person name="Chen Y."/>
            <person name="Shah S."/>
            <person name="Dougan E. K."/>
            <person name="Thang M."/>
            <person name="Chan C."/>
        </authorList>
    </citation>
    <scope>NUCLEOTIDE SEQUENCE [LARGE SCALE GENOMIC DNA]</scope>
</reference>
<dbReference type="PROSITE" id="PS50067">
    <property type="entry name" value="KINESIN_MOTOR_2"/>
    <property type="match status" value="1"/>
</dbReference>
<dbReference type="PROSITE" id="PS00411">
    <property type="entry name" value="KINESIN_MOTOR_1"/>
    <property type="match status" value="1"/>
</dbReference>
<evidence type="ECO:0000256" key="8">
    <source>
        <dbReference type="SAM" id="MobiDB-lite"/>
    </source>
</evidence>
<evidence type="ECO:0000256" key="4">
    <source>
        <dbReference type="ARBA" id="ARBA00023054"/>
    </source>
</evidence>
<evidence type="ECO:0000256" key="2">
    <source>
        <dbReference type="ARBA" id="ARBA00022741"/>
    </source>
</evidence>
<dbReference type="Proteomes" id="UP001642484">
    <property type="component" value="Unassembled WGS sequence"/>
</dbReference>
<dbReference type="InterPro" id="IPR036961">
    <property type="entry name" value="Kinesin_motor_dom_sf"/>
</dbReference>
<dbReference type="CDD" id="cd00106">
    <property type="entry name" value="KISc"/>
    <property type="match status" value="1"/>
</dbReference>
<accession>A0ABP0PI52</accession>
<name>A0ABP0PI52_9DINO</name>
<dbReference type="Pfam" id="PF00225">
    <property type="entry name" value="Kinesin"/>
    <property type="match status" value="1"/>
</dbReference>
<protein>
    <recommendedName>
        <fullName evidence="7">Kinesin-like protein</fullName>
    </recommendedName>
</protein>
<comment type="similarity">
    <text evidence="6 7">Belongs to the TRAFAC class myosin-kinesin ATPase superfamily. Kinesin family.</text>
</comment>
<feature type="region of interest" description="Disordered" evidence="8">
    <location>
        <begin position="427"/>
        <end position="468"/>
    </location>
</feature>
<dbReference type="PRINTS" id="PR00380">
    <property type="entry name" value="KINESINHEAVY"/>
</dbReference>
<dbReference type="SMART" id="SM00129">
    <property type="entry name" value="KISc"/>
    <property type="match status" value="1"/>
</dbReference>
<evidence type="ECO:0000256" key="1">
    <source>
        <dbReference type="ARBA" id="ARBA00022701"/>
    </source>
</evidence>
<evidence type="ECO:0000256" key="3">
    <source>
        <dbReference type="ARBA" id="ARBA00022840"/>
    </source>
</evidence>
<evidence type="ECO:0000313" key="10">
    <source>
        <dbReference type="EMBL" id="CAK9074574.1"/>
    </source>
</evidence>
<dbReference type="InterPro" id="IPR027417">
    <property type="entry name" value="P-loop_NTPase"/>
</dbReference>
<feature type="compositionally biased region" description="Low complexity" evidence="8">
    <location>
        <begin position="429"/>
        <end position="444"/>
    </location>
</feature>
<dbReference type="InterPro" id="IPR027640">
    <property type="entry name" value="Kinesin-like_fam"/>
</dbReference>
<evidence type="ECO:0000256" key="6">
    <source>
        <dbReference type="PROSITE-ProRule" id="PRU00283"/>
    </source>
</evidence>
<sequence length="807" mass="88770">MTDGTGTVSSSVETHVRVVARFRPPITEHEETDDAAFLIHAGDDSPSVALGVAERAAVQSQDGRFRFEFDTAFGEEASQEVAYQRIGRPAVQEVLAGYNGTILMYGQTGSGKTFSLFGSFTEPTLRGLAPRAAEELVQQCLSSEMEESTIQCSFLEIYRERMRDLLHPSNQSLRIKEIPQRGLIVDGLTQDEITSSGDILKALDTGNAWRSVAATRQNAYSSRSHAIFTLYVSRRSLTEACRERTGKLSLVDLAGSERVSRSHCVGETLEEAKKINASLTALGKVIDALVERRGHVPYRDSTLTRVLEEALGGNSRTTLMVTASACAQHMEETLCSLRFATRAQKVRNYAHVNFVYSAEELWPLVAQLQKDLAQARRELGAKEKRHRCRSSSVDEMKELILQVPKTGGTPQLAPDASWSTGFSRFSTVSAESPRSESSPSAPSDLRSRCLEDDEPTAGAPSVPSHPQTSQLEALQVALQALQGLEEVLLAQEEALEQAQLLRPEALQGKVCPSEVPCAEDPENKDKIRFFKAQAEPDSWTSRWRLLQAQTELRSHRWRLLRERSRSAALERELEIRTRHGADLQRQLEAAQAELALLKGGGERQSSSPRRSRTTKSAMVKMKSTPALHEANERGMGTEPDPSSSPRKRPLKSQTMVKMKSTPVLDGEREQGESQLKALREAQCALRGENLELKQELVQQKHQMAAQAADLAALEVRVSAKSHEAQIKDALLKCLQKEAWHACEHGDDELQKTLSAVTVPLLGALRAPPTLSVPITSSGTVSPAVPSHFSSICVLPGMPAPMVHPHVR</sequence>
<evidence type="ECO:0000256" key="7">
    <source>
        <dbReference type="RuleBase" id="RU000394"/>
    </source>
</evidence>
<keyword evidence="5 6" id="KW-0505">Motor protein</keyword>
<feature type="region of interest" description="Disordered" evidence="8">
    <location>
        <begin position="596"/>
        <end position="673"/>
    </location>
</feature>
<feature type="domain" description="Kinesin motor" evidence="9">
    <location>
        <begin position="15"/>
        <end position="346"/>
    </location>
</feature>
<feature type="compositionally biased region" description="Low complexity" evidence="8">
    <location>
        <begin position="596"/>
        <end position="608"/>
    </location>
</feature>
<evidence type="ECO:0000313" key="11">
    <source>
        <dbReference type="Proteomes" id="UP001642484"/>
    </source>
</evidence>
<dbReference type="EMBL" id="CAXAMN010023028">
    <property type="protein sequence ID" value="CAK9074574.1"/>
    <property type="molecule type" value="Genomic_DNA"/>
</dbReference>
<dbReference type="PANTHER" id="PTHR47968:SF36">
    <property type="entry name" value="KINESIN HEAVY CHAIN ISOFORM X1"/>
    <property type="match status" value="1"/>
</dbReference>
<keyword evidence="1 7" id="KW-0493">Microtubule</keyword>
<comment type="caution">
    <text evidence="10">The sequence shown here is derived from an EMBL/GenBank/DDBJ whole genome shotgun (WGS) entry which is preliminary data.</text>
</comment>
<dbReference type="Gene3D" id="3.40.850.10">
    <property type="entry name" value="Kinesin motor domain"/>
    <property type="match status" value="1"/>
</dbReference>
<proteinExistence type="inferred from homology"/>
<evidence type="ECO:0000259" key="9">
    <source>
        <dbReference type="PROSITE" id="PS50067"/>
    </source>
</evidence>
<dbReference type="SUPFAM" id="SSF52540">
    <property type="entry name" value="P-loop containing nucleoside triphosphate hydrolases"/>
    <property type="match status" value="1"/>
</dbReference>
<feature type="binding site" evidence="6">
    <location>
        <begin position="106"/>
        <end position="113"/>
    </location>
    <ligand>
        <name>ATP</name>
        <dbReference type="ChEBI" id="CHEBI:30616"/>
    </ligand>
</feature>
<evidence type="ECO:0000256" key="5">
    <source>
        <dbReference type="ARBA" id="ARBA00023175"/>
    </source>
</evidence>
<dbReference type="InterPro" id="IPR019821">
    <property type="entry name" value="Kinesin_motor_CS"/>
</dbReference>
<dbReference type="PANTHER" id="PTHR47968">
    <property type="entry name" value="CENTROMERE PROTEIN E"/>
    <property type="match status" value="1"/>
</dbReference>
<gene>
    <name evidence="10" type="ORF">CCMP2556_LOCUS36731</name>
</gene>
<keyword evidence="3 6" id="KW-0067">ATP-binding</keyword>
<organism evidence="10 11">
    <name type="scientific">Durusdinium trenchii</name>
    <dbReference type="NCBI Taxonomy" id="1381693"/>
    <lineage>
        <taxon>Eukaryota</taxon>
        <taxon>Sar</taxon>
        <taxon>Alveolata</taxon>
        <taxon>Dinophyceae</taxon>
        <taxon>Suessiales</taxon>
        <taxon>Symbiodiniaceae</taxon>
        <taxon>Durusdinium</taxon>
    </lineage>
</organism>
<keyword evidence="2 6" id="KW-0547">Nucleotide-binding</keyword>
<keyword evidence="11" id="KW-1185">Reference proteome</keyword>
<dbReference type="InterPro" id="IPR001752">
    <property type="entry name" value="Kinesin_motor_dom"/>
</dbReference>